<evidence type="ECO:0000256" key="1">
    <source>
        <dbReference type="ARBA" id="ARBA00001947"/>
    </source>
</evidence>
<comment type="similarity">
    <text evidence="2 9">Belongs to the peptidase M18 family.</text>
</comment>
<dbReference type="GO" id="GO:0004177">
    <property type="term" value="F:aminopeptidase activity"/>
    <property type="evidence" value="ECO:0007669"/>
    <property type="project" value="UniProtKB-KW"/>
</dbReference>
<keyword evidence="4 9" id="KW-0645">Protease</keyword>
<dbReference type="GO" id="GO:0005737">
    <property type="term" value="C:cytoplasm"/>
    <property type="evidence" value="ECO:0007669"/>
    <property type="project" value="UniProtKB-ARBA"/>
</dbReference>
<dbReference type="PANTHER" id="PTHR28570:SF3">
    <property type="entry name" value="ASPARTYL AMINOPEPTIDASE"/>
    <property type="match status" value="1"/>
</dbReference>
<sequence length="451" mass="49313">MKSHFDSSMDMKARDFALDLIDFIDRGPTQFHVAALVSSILKSAGFERLDPVKEWKISPCDCCFMPLGESGVIAFRAGKLSPWEKGFRIVGAHTDTPGFKIKPQPFIRGEGNSIRLNTEVYGGPIYSTWFDRPLAIAGRVIIKGDNEFQPCSVLLDTEKPVAVIPNLSFHMNREVNNGVAINPQTDTLPMIMSAGKMVDEPSGDEKSHVPDFNDFIASRTGVKSCEITGYDLFLHEASGGSLTGMNEELISSGRLDDLTSVHAGLRALLHESEPMDHWTVLALFDSEEIGSDTPWGAGSPNFAWLLERCCIAMGGGREHFMRAVAASIMISADSAHGVHGAKPDRHDPTSRPVINCGPVLKSSAAMKYITTAESGSVLKQLCSSADIPLQEFVNRSDLKGGSTIGPIVSTNLPLRAIDMGTPLMAMHSIRELGGVYDHFWFYRCLMEFMNK</sequence>
<evidence type="ECO:0000313" key="11">
    <source>
        <dbReference type="EMBL" id="PKK90046.1"/>
    </source>
</evidence>
<evidence type="ECO:0000256" key="6">
    <source>
        <dbReference type="ARBA" id="ARBA00022801"/>
    </source>
</evidence>
<dbReference type="SUPFAM" id="SSF53187">
    <property type="entry name" value="Zn-dependent exopeptidases"/>
    <property type="match status" value="1"/>
</dbReference>
<dbReference type="EC" id="3.4.11.-" evidence="10"/>
<dbReference type="Gene3D" id="3.40.630.10">
    <property type="entry name" value="Zn peptidases"/>
    <property type="match status" value="1"/>
</dbReference>
<dbReference type="Pfam" id="PF02127">
    <property type="entry name" value="Peptidase_M18"/>
    <property type="match status" value="1"/>
</dbReference>
<protein>
    <recommendedName>
        <fullName evidence="10">M18 family aminopeptidase</fullName>
        <ecNumber evidence="10">3.4.11.-</ecNumber>
    </recommendedName>
</protein>
<dbReference type="NCBIfam" id="NF002759">
    <property type="entry name" value="PRK02813.1"/>
    <property type="match status" value="1"/>
</dbReference>
<dbReference type="AlphaFoldDB" id="A0A2N1PNX4"/>
<comment type="caution">
    <text evidence="11">The sequence shown here is derived from an EMBL/GenBank/DDBJ whole genome shotgun (WGS) entry which is preliminary data.</text>
</comment>
<proteinExistence type="inferred from homology"/>
<dbReference type="GO" id="GO:0008237">
    <property type="term" value="F:metallopeptidase activity"/>
    <property type="evidence" value="ECO:0007669"/>
    <property type="project" value="UniProtKB-KW"/>
</dbReference>
<evidence type="ECO:0000256" key="10">
    <source>
        <dbReference type="RuleBase" id="RU004387"/>
    </source>
</evidence>
<dbReference type="PANTHER" id="PTHR28570">
    <property type="entry name" value="ASPARTYL AMINOPEPTIDASE"/>
    <property type="match status" value="1"/>
</dbReference>
<dbReference type="GO" id="GO:0008270">
    <property type="term" value="F:zinc ion binding"/>
    <property type="evidence" value="ECO:0007669"/>
    <property type="project" value="InterPro"/>
</dbReference>
<evidence type="ECO:0000256" key="9">
    <source>
        <dbReference type="RuleBase" id="RU004386"/>
    </source>
</evidence>
<keyword evidence="8 9" id="KW-0482">Metalloprotease</keyword>
<dbReference type="GO" id="GO:0006508">
    <property type="term" value="P:proteolysis"/>
    <property type="evidence" value="ECO:0007669"/>
    <property type="project" value="UniProtKB-KW"/>
</dbReference>
<evidence type="ECO:0000256" key="4">
    <source>
        <dbReference type="ARBA" id="ARBA00022670"/>
    </source>
</evidence>
<evidence type="ECO:0000313" key="12">
    <source>
        <dbReference type="Proteomes" id="UP000233256"/>
    </source>
</evidence>
<keyword evidence="6 9" id="KW-0378">Hydrolase</keyword>
<evidence type="ECO:0000256" key="7">
    <source>
        <dbReference type="ARBA" id="ARBA00022833"/>
    </source>
</evidence>
<name>A0A2N1PNX4_9BACT</name>
<dbReference type="InterPro" id="IPR001948">
    <property type="entry name" value="Peptidase_M18"/>
</dbReference>
<dbReference type="PRINTS" id="PR00932">
    <property type="entry name" value="AMINO1PTASE"/>
</dbReference>
<organism evidence="11 12">
    <name type="scientific">Candidatus Wallbacteria bacterium HGW-Wallbacteria-1</name>
    <dbReference type="NCBI Taxonomy" id="2013854"/>
    <lineage>
        <taxon>Bacteria</taxon>
        <taxon>Candidatus Walliibacteriota</taxon>
    </lineage>
</organism>
<dbReference type="Proteomes" id="UP000233256">
    <property type="component" value="Unassembled WGS sequence"/>
</dbReference>
<evidence type="ECO:0000256" key="3">
    <source>
        <dbReference type="ARBA" id="ARBA00022438"/>
    </source>
</evidence>
<keyword evidence="7 9" id="KW-0862">Zinc</keyword>
<reference evidence="11 12" key="1">
    <citation type="journal article" date="2017" name="ISME J.">
        <title>Potential for microbial H2 and metal transformations associated with novel bacteria and archaea in deep terrestrial subsurface sediments.</title>
        <authorList>
            <person name="Hernsdorf A.W."/>
            <person name="Amano Y."/>
            <person name="Miyakawa K."/>
            <person name="Ise K."/>
            <person name="Suzuki Y."/>
            <person name="Anantharaman K."/>
            <person name="Probst A."/>
            <person name="Burstein D."/>
            <person name="Thomas B.C."/>
            <person name="Banfield J.F."/>
        </authorList>
    </citation>
    <scope>NUCLEOTIDE SEQUENCE [LARGE SCALE GENOMIC DNA]</scope>
    <source>
        <strain evidence="11">HGW-Wallbacteria-1</strain>
    </source>
</reference>
<evidence type="ECO:0000256" key="8">
    <source>
        <dbReference type="ARBA" id="ARBA00023049"/>
    </source>
</evidence>
<dbReference type="InterPro" id="IPR023358">
    <property type="entry name" value="Peptidase_M18_dom2"/>
</dbReference>
<keyword evidence="5 9" id="KW-0479">Metal-binding</keyword>
<gene>
    <name evidence="11" type="ORF">CVV64_11035</name>
</gene>
<dbReference type="SUPFAM" id="SSF101821">
    <property type="entry name" value="Aminopeptidase/glucanase lid domain"/>
    <property type="match status" value="1"/>
</dbReference>
<keyword evidence="3 9" id="KW-0031">Aminopeptidase</keyword>
<comment type="cofactor">
    <cofactor evidence="1 10">
        <name>Zn(2+)</name>
        <dbReference type="ChEBI" id="CHEBI:29105"/>
    </cofactor>
</comment>
<evidence type="ECO:0000256" key="2">
    <source>
        <dbReference type="ARBA" id="ARBA00008290"/>
    </source>
</evidence>
<dbReference type="Gene3D" id="2.30.250.10">
    <property type="entry name" value="Aminopeptidase i, Domain 2"/>
    <property type="match status" value="1"/>
</dbReference>
<dbReference type="EMBL" id="PGXC01000008">
    <property type="protein sequence ID" value="PKK90046.1"/>
    <property type="molecule type" value="Genomic_DNA"/>
</dbReference>
<evidence type="ECO:0000256" key="5">
    <source>
        <dbReference type="ARBA" id="ARBA00022723"/>
    </source>
</evidence>
<accession>A0A2N1PNX4</accession>